<gene>
    <name evidence="1" type="ORF">SCARUB_04923</name>
</gene>
<dbReference type="AlphaFoldDB" id="A0A1E3X300"/>
<sequence>RRVVSQFFDWLIETGVITESPMPKETRPVNRSESEA</sequence>
<dbReference type="EMBL" id="MAYW01000315">
    <property type="protein sequence ID" value="ODS29977.1"/>
    <property type="molecule type" value="Genomic_DNA"/>
</dbReference>
<dbReference type="Proteomes" id="UP000094056">
    <property type="component" value="Unassembled WGS sequence"/>
</dbReference>
<feature type="non-terminal residue" evidence="1">
    <location>
        <position position="1"/>
    </location>
</feature>
<comment type="caution">
    <text evidence="1">The sequence shown here is derived from an EMBL/GenBank/DDBJ whole genome shotgun (WGS) entry which is preliminary data.</text>
</comment>
<evidence type="ECO:0000313" key="2">
    <source>
        <dbReference type="Proteomes" id="UP000094056"/>
    </source>
</evidence>
<reference evidence="1 2" key="1">
    <citation type="submission" date="2016-07" db="EMBL/GenBank/DDBJ databases">
        <title>Draft genome of Scalindua rubra, obtained from a brine-seawater interface in the Red Sea, sheds light on salt adaptation in anammox bacteria.</title>
        <authorList>
            <person name="Speth D.R."/>
            <person name="Lagkouvardos I."/>
            <person name="Wang Y."/>
            <person name="Qian P.-Y."/>
            <person name="Dutilh B.E."/>
            <person name="Jetten M.S."/>
        </authorList>
    </citation>
    <scope>NUCLEOTIDE SEQUENCE [LARGE SCALE GENOMIC DNA]</scope>
    <source>
        <strain evidence="1">BSI-1</strain>
    </source>
</reference>
<accession>A0A1E3X300</accession>
<evidence type="ECO:0000313" key="1">
    <source>
        <dbReference type="EMBL" id="ODS29977.1"/>
    </source>
</evidence>
<organism evidence="1 2">
    <name type="scientific">Candidatus Scalindua rubra</name>
    <dbReference type="NCBI Taxonomy" id="1872076"/>
    <lineage>
        <taxon>Bacteria</taxon>
        <taxon>Pseudomonadati</taxon>
        <taxon>Planctomycetota</taxon>
        <taxon>Candidatus Brocadiia</taxon>
        <taxon>Candidatus Brocadiales</taxon>
        <taxon>Candidatus Scalinduaceae</taxon>
        <taxon>Candidatus Scalindua</taxon>
    </lineage>
</organism>
<proteinExistence type="predicted"/>
<protein>
    <submittedName>
        <fullName evidence="1">Uncharacterized protein</fullName>
    </submittedName>
</protein>
<name>A0A1E3X300_9BACT</name>